<keyword evidence="2" id="KW-1185">Reference proteome</keyword>
<feature type="non-terminal residue" evidence="1">
    <location>
        <position position="1"/>
    </location>
</feature>
<gene>
    <name evidence="1" type="ORF">FHR70_004229</name>
</gene>
<sequence length="38" mass="4394">ETRADVTDLRRDVGFAPATPLDEGIRRFVAWYRDYHGA</sequence>
<proteinExistence type="predicted"/>
<dbReference type="Proteomes" id="UP000532010">
    <property type="component" value="Unassembled WGS sequence"/>
</dbReference>
<protein>
    <submittedName>
        <fullName evidence="1">Nucleoside-diphosphate-sugar epimerase</fullName>
    </submittedName>
</protein>
<evidence type="ECO:0000313" key="1">
    <source>
        <dbReference type="EMBL" id="MBB3021139.1"/>
    </source>
</evidence>
<dbReference type="Gene3D" id="3.90.25.10">
    <property type="entry name" value="UDP-galactose 4-epimerase, domain 1"/>
    <property type="match status" value="1"/>
</dbReference>
<dbReference type="EMBL" id="JACHWB010000007">
    <property type="protein sequence ID" value="MBB3021139.1"/>
    <property type="molecule type" value="Genomic_DNA"/>
</dbReference>
<dbReference type="AlphaFoldDB" id="A0A7W4YZB0"/>
<comment type="caution">
    <text evidence="1">The sequence shown here is derived from an EMBL/GenBank/DDBJ whole genome shotgun (WGS) entry which is preliminary data.</text>
</comment>
<organism evidence="1 2">
    <name type="scientific">Microvirga lupini</name>
    <dbReference type="NCBI Taxonomy" id="420324"/>
    <lineage>
        <taxon>Bacteria</taxon>
        <taxon>Pseudomonadati</taxon>
        <taxon>Pseudomonadota</taxon>
        <taxon>Alphaproteobacteria</taxon>
        <taxon>Hyphomicrobiales</taxon>
        <taxon>Methylobacteriaceae</taxon>
        <taxon>Microvirga</taxon>
    </lineage>
</organism>
<accession>A0A7W4YZB0</accession>
<reference evidence="1 2" key="1">
    <citation type="submission" date="2020-08" db="EMBL/GenBank/DDBJ databases">
        <title>The Agave Microbiome: Exploring the role of microbial communities in plant adaptations to desert environments.</title>
        <authorList>
            <person name="Partida-Martinez L.P."/>
        </authorList>
    </citation>
    <scope>NUCLEOTIDE SEQUENCE [LARGE SCALE GENOMIC DNA]</scope>
    <source>
        <strain evidence="1 2">AT3.9</strain>
    </source>
</reference>
<dbReference type="SUPFAM" id="SSF51735">
    <property type="entry name" value="NAD(P)-binding Rossmann-fold domains"/>
    <property type="match status" value="1"/>
</dbReference>
<dbReference type="InterPro" id="IPR036291">
    <property type="entry name" value="NAD(P)-bd_dom_sf"/>
</dbReference>
<evidence type="ECO:0000313" key="2">
    <source>
        <dbReference type="Proteomes" id="UP000532010"/>
    </source>
</evidence>
<name>A0A7W4YZB0_9HYPH</name>